<dbReference type="AlphaFoldDB" id="A0A9W8UF28"/>
<evidence type="ECO:0000313" key="3">
    <source>
        <dbReference type="Proteomes" id="UP001144673"/>
    </source>
</evidence>
<dbReference type="KEGG" id="amus:LMH87_003837"/>
<proteinExistence type="predicted"/>
<evidence type="ECO:0000256" key="1">
    <source>
        <dbReference type="SAM" id="MobiDB-lite"/>
    </source>
</evidence>
<dbReference type="RefSeq" id="XP_056048642.1">
    <property type="nucleotide sequence ID" value="XM_056194966.1"/>
</dbReference>
<sequence>MAMTAQPVSTDPSTVSRRSGFIMETDQAPLQSWIASQHTHTTTRRPAAKSLLSLKDIPYTSAEWKRALAEVKRDYSNKRYRPCSSRCIEILKNVQTTRENAQTAYLIYLHFYAATSLEMQARSLHVGSPYRLRLLEEAREHYNIASKKSKIADEQAYQTIVRPLSPSSSLSSPIESCLSRQSSSTRMSSPTPSAASSVGQPLKRKKKVAFADELEQEPCVRPDSPTLGFSDPGSGRTSPCQDIPLDPLPPSVQSMPDICPSFSPTSSVDGDDPPREMPEEELPNSEERESLERYCAILASIQRQITSHLGAIDREITAALSSKSSVPADAEMRALELHSRIERLRANGWKRKRFDAKHYEEYREQVMADMVSYI</sequence>
<name>A0A9W8UF28_AKAMU</name>
<dbReference type="GeneID" id="80890996"/>
<comment type="caution">
    <text evidence="2">The sequence shown here is derived from an EMBL/GenBank/DDBJ whole genome shotgun (WGS) entry which is preliminary data.</text>
</comment>
<feature type="compositionally biased region" description="Low complexity" evidence="1">
    <location>
        <begin position="163"/>
        <end position="197"/>
    </location>
</feature>
<gene>
    <name evidence="2" type="ORF">LMH87_003837</name>
</gene>
<organism evidence="2 3">
    <name type="scientific">Akanthomyces muscarius</name>
    <name type="common">Entomopathogenic fungus</name>
    <name type="synonym">Lecanicillium muscarium</name>
    <dbReference type="NCBI Taxonomy" id="2231603"/>
    <lineage>
        <taxon>Eukaryota</taxon>
        <taxon>Fungi</taxon>
        <taxon>Dikarya</taxon>
        <taxon>Ascomycota</taxon>
        <taxon>Pezizomycotina</taxon>
        <taxon>Sordariomycetes</taxon>
        <taxon>Hypocreomycetidae</taxon>
        <taxon>Hypocreales</taxon>
        <taxon>Cordycipitaceae</taxon>
        <taxon>Akanthomyces</taxon>
    </lineage>
</organism>
<protein>
    <submittedName>
        <fullName evidence="2">Uncharacterized protein</fullName>
    </submittedName>
</protein>
<keyword evidence="3" id="KW-1185">Reference proteome</keyword>
<accession>A0A9W8UF28</accession>
<reference evidence="2" key="1">
    <citation type="journal article" date="2023" name="Access Microbiol">
        <title>De-novo genome assembly for Akanthomyces muscarius, a biocontrol agent of insect agricultural pests.</title>
        <authorList>
            <person name="Erdos Z."/>
            <person name="Studholme D.J."/>
            <person name="Raymond B."/>
            <person name="Sharma M."/>
        </authorList>
    </citation>
    <scope>NUCLEOTIDE SEQUENCE</scope>
    <source>
        <strain evidence="2">Ve6</strain>
    </source>
</reference>
<evidence type="ECO:0000313" key="2">
    <source>
        <dbReference type="EMBL" id="KAJ4144972.1"/>
    </source>
</evidence>
<dbReference type="EMBL" id="JAJHUN010000011">
    <property type="protein sequence ID" value="KAJ4144972.1"/>
    <property type="molecule type" value="Genomic_DNA"/>
</dbReference>
<dbReference type="Proteomes" id="UP001144673">
    <property type="component" value="Chromosome 2"/>
</dbReference>
<feature type="region of interest" description="Disordered" evidence="1">
    <location>
        <begin position="163"/>
        <end position="289"/>
    </location>
</feature>